<evidence type="ECO:0000313" key="3">
    <source>
        <dbReference type="Proteomes" id="UP000193689"/>
    </source>
</evidence>
<proteinExistence type="predicted"/>
<dbReference type="PRINTS" id="PR00081">
    <property type="entry name" value="GDHRDH"/>
</dbReference>
<evidence type="ECO:0000313" key="2">
    <source>
        <dbReference type="EMBL" id="ORY68366.1"/>
    </source>
</evidence>
<evidence type="ECO:0000256" key="1">
    <source>
        <dbReference type="ARBA" id="ARBA00023002"/>
    </source>
</evidence>
<dbReference type="STRING" id="1141098.A0A1Y2EAS6"/>
<accession>A0A1Y2EAS6</accession>
<dbReference type="Gene3D" id="3.40.50.720">
    <property type="entry name" value="NAD(P)-binding Rossmann-like Domain"/>
    <property type="match status" value="1"/>
</dbReference>
<reference evidence="2 3" key="1">
    <citation type="submission" date="2016-07" db="EMBL/GenBank/DDBJ databases">
        <title>Pervasive Adenine N6-methylation of Active Genes in Fungi.</title>
        <authorList>
            <consortium name="DOE Joint Genome Institute"/>
            <person name="Mondo S.J."/>
            <person name="Dannebaum R.O."/>
            <person name="Kuo R.C."/>
            <person name="Labutti K."/>
            <person name="Haridas S."/>
            <person name="Kuo A."/>
            <person name="Salamov A."/>
            <person name="Ahrendt S.R."/>
            <person name="Lipzen A."/>
            <person name="Sullivan W."/>
            <person name="Andreopoulos W.B."/>
            <person name="Clum A."/>
            <person name="Lindquist E."/>
            <person name="Daum C."/>
            <person name="Ramamoorthy G.K."/>
            <person name="Gryganskyi A."/>
            <person name="Culley D."/>
            <person name="Magnuson J.K."/>
            <person name="James T.Y."/>
            <person name="O'Malley M.A."/>
            <person name="Stajich J.E."/>
            <person name="Spatafora J.W."/>
            <person name="Visel A."/>
            <person name="Grigoriev I.V."/>
        </authorList>
    </citation>
    <scope>NUCLEOTIDE SEQUENCE [LARGE SCALE GENOMIC DNA]</scope>
    <source>
        <strain evidence="2 3">CBS 129021</strain>
    </source>
</reference>
<keyword evidence="1" id="KW-0560">Oxidoreductase</keyword>
<dbReference type="InterPro" id="IPR036291">
    <property type="entry name" value="NAD(P)-bd_dom_sf"/>
</dbReference>
<dbReference type="InParanoid" id="A0A1Y2EAS6"/>
<dbReference type="AlphaFoldDB" id="A0A1Y2EAS6"/>
<sequence length="304" mass="33275">MSTIAKTIVATGCSSGLGFEAIKQLLQQTQTPYKFILGARDTARTQAAFASLPYDTSKHSLSILPLELSNLSNVKYFALKTLTKLGGGTQEGESKLDYLLLNAAVSKAAGTESPGPNGSKWCEALVVNHLAQHYLVHLLRDKLTASQSRIVFVSSGAIRNVRDNDPKTLEADLQAGSGASYFVVYCGSKFVQLLGAHYWRRQLQGVCRVVAVSPGMIPNTGLGRYSDMQLSMDMPDAKGVPEGARSILEATTRDDFPEDPEQIFLTSWGEWWPKDVYEMSLDESLQDKWCPSKDGLEKEEEVSA</sequence>
<protein>
    <recommendedName>
        <fullName evidence="4">Short-chain dehydrogenase/reductase</fullName>
    </recommendedName>
</protein>
<evidence type="ECO:0008006" key="4">
    <source>
        <dbReference type="Google" id="ProtNLM"/>
    </source>
</evidence>
<keyword evidence="3" id="KW-1185">Reference proteome</keyword>
<dbReference type="EMBL" id="MCFJ01000003">
    <property type="protein sequence ID" value="ORY68366.1"/>
    <property type="molecule type" value="Genomic_DNA"/>
</dbReference>
<dbReference type="SUPFAM" id="SSF51735">
    <property type="entry name" value="NAD(P)-binding Rossmann-fold domains"/>
    <property type="match status" value="1"/>
</dbReference>
<organism evidence="2 3">
    <name type="scientific">Pseudomassariella vexata</name>
    <dbReference type="NCBI Taxonomy" id="1141098"/>
    <lineage>
        <taxon>Eukaryota</taxon>
        <taxon>Fungi</taxon>
        <taxon>Dikarya</taxon>
        <taxon>Ascomycota</taxon>
        <taxon>Pezizomycotina</taxon>
        <taxon>Sordariomycetes</taxon>
        <taxon>Xylariomycetidae</taxon>
        <taxon>Amphisphaeriales</taxon>
        <taxon>Pseudomassariaceae</taxon>
        <taxon>Pseudomassariella</taxon>
    </lineage>
</organism>
<dbReference type="Pfam" id="PF00106">
    <property type="entry name" value="adh_short"/>
    <property type="match status" value="1"/>
</dbReference>
<name>A0A1Y2EAS6_9PEZI</name>
<dbReference type="OrthoDB" id="542013at2759"/>
<dbReference type="InterPro" id="IPR002347">
    <property type="entry name" value="SDR_fam"/>
</dbReference>
<dbReference type="PANTHER" id="PTHR43157:SF31">
    <property type="entry name" value="PHOSPHATIDYLINOSITOL-GLYCAN BIOSYNTHESIS CLASS F PROTEIN"/>
    <property type="match status" value="1"/>
</dbReference>
<dbReference type="PANTHER" id="PTHR43157">
    <property type="entry name" value="PHOSPHATIDYLINOSITOL-GLYCAN BIOSYNTHESIS CLASS F PROTEIN-RELATED"/>
    <property type="match status" value="1"/>
</dbReference>
<dbReference type="GeneID" id="63775777"/>
<dbReference type="Proteomes" id="UP000193689">
    <property type="component" value="Unassembled WGS sequence"/>
</dbReference>
<comment type="caution">
    <text evidence="2">The sequence shown here is derived from an EMBL/GenBank/DDBJ whole genome shotgun (WGS) entry which is preliminary data.</text>
</comment>
<dbReference type="GO" id="GO:0016491">
    <property type="term" value="F:oxidoreductase activity"/>
    <property type="evidence" value="ECO:0007669"/>
    <property type="project" value="UniProtKB-KW"/>
</dbReference>
<dbReference type="RefSeq" id="XP_040718653.1">
    <property type="nucleotide sequence ID" value="XM_040859565.1"/>
</dbReference>
<gene>
    <name evidence="2" type="ORF">BCR38DRAFT_422959</name>
</gene>